<dbReference type="AlphaFoldDB" id="A0A0R3TN97"/>
<proteinExistence type="predicted"/>
<name>A0A0R3TN97_RODNA</name>
<accession>A0A0R3TN97</accession>
<evidence type="ECO:0000313" key="1">
    <source>
        <dbReference type="EMBL" id="VDO04988.1"/>
    </source>
</evidence>
<organism evidence="3">
    <name type="scientific">Rodentolepis nana</name>
    <name type="common">Dwarf tapeworm</name>
    <name type="synonym">Hymenolepis nana</name>
    <dbReference type="NCBI Taxonomy" id="102285"/>
    <lineage>
        <taxon>Eukaryota</taxon>
        <taxon>Metazoa</taxon>
        <taxon>Spiralia</taxon>
        <taxon>Lophotrochozoa</taxon>
        <taxon>Platyhelminthes</taxon>
        <taxon>Cestoda</taxon>
        <taxon>Eucestoda</taxon>
        <taxon>Cyclophyllidea</taxon>
        <taxon>Hymenolepididae</taxon>
        <taxon>Rodentolepis</taxon>
    </lineage>
</organism>
<dbReference type="GO" id="GO:0005615">
    <property type="term" value="C:extracellular space"/>
    <property type="evidence" value="ECO:0007669"/>
    <property type="project" value="InterPro"/>
</dbReference>
<dbReference type="Proteomes" id="UP000278807">
    <property type="component" value="Unassembled WGS sequence"/>
</dbReference>
<dbReference type="PROSITE" id="PS01255">
    <property type="entry name" value="FETUIN_2"/>
    <property type="match status" value="1"/>
</dbReference>
<protein>
    <submittedName>
        <fullName evidence="1 3">Uncharacterized protein</fullName>
    </submittedName>
</protein>
<dbReference type="InterPro" id="IPR001363">
    <property type="entry name" value="Prot_inh_fetuin_CS"/>
</dbReference>
<evidence type="ECO:0000313" key="2">
    <source>
        <dbReference type="Proteomes" id="UP000278807"/>
    </source>
</evidence>
<gene>
    <name evidence="1" type="ORF">HNAJ_LOCUS8838</name>
</gene>
<reference evidence="3" key="1">
    <citation type="submission" date="2017-02" db="UniProtKB">
        <authorList>
            <consortium name="WormBaseParasite"/>
        </authorList>
    </citation>
    <scope>IDENTIFICATION</scope>
</reference>
<dbReference type="EMBL" id="UZAE01012404">
    <property type="protein sequence ID" value="VDO04988.1"/>
    <property type="molecule type" value="Genomic_DNA"/>
</dbReference>
<sequence length="236" mass="26806">MFRQRLRRKALERRTGSLIVRKMNFGVQTDLSFIHLESSLQTPASEMPRGLERNEMTRLKENPKQINCCDCTYQHALRNKGVAILTGASQFQSSTRDLAEDEKCTGRDNNENILETNCHELDLNLENFTNVEPRVAISGVATPTGGKFESLTQKAKLLVTVQKPSNKSRQEAILDTQRSRSYCDFKFSSRNRAVTKPLEPSTTLTNIHFCRTLMANYLTTPSYMTPTIASVRKKIL</sequence>
<evidence type="ECO:0000313" key="3">
    <source>
        <dbReference type="WBParaSite" id="HNAJ_0000884201-mRNA-1"/>
    </source>
</evidence>
<reference evidence="1 2" key="2">
    <citation type="submission" date="2018-11" db="EMBL/GenBank/DDBJ databases">
        <authorList>
            <consortium name="Pathogen Informatics"/>
        </authorList>
    </citation>
    <scope>NUCLEOTIDE SEQUENCE [LARGE SCALE GENOMIC DNA]</scope>
</reference>
<keyword evidence="2" id="KW-1185">Reference proteome</keyword>
<dbReference type="OrthoDB" id="6325064at2759"/>
<dbReference type="WBParaSite" id="HNAJ_0000884201-mRNA-1">
    <property type="protein sequence ID" value="HNAJ_0000884201-mRNA-1"/>
    <property type="gene ID" value="HNAJ_0000884201"/>
</dbReference>